<dbReference type="Gene3D" id="2.40.50.140">
    <property type="entry name" value="Nucleic acid-binding proteins"/>
    <property type="match status" value="1"/>
</dbReference>
<evidence type="ECO:0000256" key="4">
    <source>
        <dbReference type="SAM" id="MobiDB-lite"/>
    </source>
</evidence>
<evidence type="ECO:0000313" key="6">
    <source>
        <dbReference type="EMBL" id="CEM44218.1"/>
    </source>
</evidence>
<dbReference type="InterPro" id="IPR026699">
    <property type="entry name" value="Exosome_RNA_bind1/RRP40/RRP4"/>
</dbReference>
<sequence>MQKKQFVCVLPGETVPLPEDPHTSAAKTRSSASFDLTGEEHRLIPTGDGQGDGDGGGGGEAADKSMSLVSGYAATLRPSLAWPYRQRLVTMAKRYVPRIGDLVIGTVGQKFAEHYTVDIGAPMEAVISSLAFPMATKRNKPNLSQGSILLCQVKNCGADVVTELTCCLRGDVKGWTTGENYLGEFREGVDISVPLAYAHYLQSDDCDLIELMGEIEKQFEVAVGANGRVWLKGEDGSRTLRLCECIRGCVRLSHLHAEAFVRRLLEGSGDMY</sequence>
<feature type="compositionally biased region" description="Polar residues" evidence="4">
    <location>
        <begin position="25"/>
        <end position="34"/>
    </location>
</feature>
<dbReference type="GO" id="GO:0003723">
    <property type="term" value="F:RNA binding"/>
    <property type="evidence" value="ECO:0007669"/>
    <property type="project" value="UniProtKB-KW"/>
</dbReference>
<reference evidence="6" key="1">
    <citation type="submission" date="2014-11" db="EMBL/GenBank/DDBJ databases">
        <authorList>
            <person name="Otto D Thomas"/>
            <person name="Naeem Raeece"/>
        </authorList>
    </citation>
    <scope>NUCLEOTIDE SEQUENCE</scope>
</reference>
<dbReference type="Gene3D" id="3.30.1370.10">
    <property type="entry name" value="K Homology domain, type 1"/>
    <property type="match status" value="1"/>
</dbReference>
<dbReference type="InterPro" id="IPR036612">
    <property type="entry name" value="KH_dom_type_1_sf"/>
</dbReference>
<dbReference type="GO" id="GO:0071035">
    <property type="term" value="P:nuclear polyadenylation-dependent rRNA catabolic process"/>
    <property type="evidence" value="ECO:0007669"/>
    <property type="project" value="TreeGrafter"/>
</dbReference>
<dbReference type="GO" id="GO:0000177">
    <property type="term" value="C:cytoplasmic exosome (RNase complex)"/>
    <property type="evidence" value="ECO:0007669"/>
    <property type="project" value="TreeGrafter"/>
</dbReference>
<dbReference type="EMBL" id="CDMZ01002871">
    <property type="protein sequence ID" value="CEM44218.1"/>
    <property type="molecule type" value="Genomic_DNA"/>
</dbReference>
<dbReference type="Pfam" id="PF21262">
    <property type="entry name" value="RRP40_S1"/>
    <property type="match status" value="1"/>
</dbReference>
<feature type="region of interest" description="Disordered" evidence="4">
    <location>
        <begin position="13"/>
        <end position="62"/>
    </location>
</feature>
<keyword evidence="2" id="KW-0271">Exosome</keyword>
<gene>
    <name evidence="6" type="ORF">Cvel_28138</name>
</gene>
<name>A0A0G4HJ59_9ALVE</name>
<dbReference type="GO" id="GO:0034475">
    <property type="term" value="P:U4 snRNA 3'-end processing"/>
    <property type="evidence" value="ECO:0007669"/>
    <property type="project" value="TreeGrafter"/>
</dbReference>
<evidence type="ECO:0000256" key="3">
    <source>
        <dbReference type="ARBA" id="ARBA00022884"/>
    </source>
</evidence>
<dbReference type="SUPFAM" id="SSF54791">
    <property type="entry name" value="Eukaryotic type KH-domain (KH-domain type I)"/>
    <property type="match status" value="1"/>
</dbReference>
<dbReference type="GO" id="GO:0071038">
    <property type="term" value="P:TRAMP-dependent tRNA surveillance pathway"/>
    <property type="evidence" value="ECO:0007669"/>
    <property type="project" value="TreeGrafter"/>
</dbReference>
<dbReference type="InterPro" id="IPR004088">
    <property type="entry name" value="KH_dom_type_1"/>
</dbReference>
<dbReference type="PANTHER" id="PTHR21321:SF1">
    <property type="entry name" value="EXOSOME COMPLEX COMPONENT RRP40"/>
    <property type="match status" value="1"/>
</dbReference>
<dbReference type="PANTHER" id="PTHR21321">
    <property type="entry name" value="PNAS-3 RELATED"/>
    <property type="match status" value="1"/>
</dbReference>
<dbReference type="Pfam" id="PF15985">
    <property type="entry name" value="KH_6"/>
    <property type="match status" value="1"/>
</dbReference>
<accession>A0A0G4HJ59</accession>
<protein>
    <recommendedName>
        <fullName evidence="5">K Homology domain-containing protein</fullName>
    </recommendedName>
</protein>
<evidence type="ECO:0000256" key="2">
    <source>
        <dbReference type="ARBA" id="ARBA00022835"/>
    </source>
</evidence>
<evidence type="ECO:0000256" key="1">
    <source>
        <dbReference type="ARBA" id="ARBA00004123"/>
    </source>
</evidence>
<proteinExistence type="predicted"/>
<dbReference type="GO" id="GO:0000176">
    <property type="term" value="C:nuclear exosome (RNase complex)"/>
    <property type="evidence" value="ECO:0007669"/>
    <property type="project" value="TreeGrafter"/>
</dbReference>
<dbReference type="AlphaFoldDB" id="A0A0G4HJ59"/>
<organism evidence="6">
    <name type="scientific">Chromera velia CCMP2878</name>
    <dbReference type="NCBI Taxonomy" id="1169474"/>
    <lineage>
        <taxon>Eukaryota</taxon>
        <taxon>Sar</taxon>
        <taxon>Alveolata</taxon>
        <taxon>Colpodellida</taxon>
        <taxon>Chromeraceae</taxon>
        <taxon>Chromera</taxon>
    </lineage>
</organism>
<feature type="compositionally biased region" description="Gly residues" evidence="4">
    <location>
        <begin position="48"/>
        <end position="60"/>
    </location>
</feature>
<comment type="subcellular location">
    <subcellularLocation>
        <location evidence="1">Nucleus</location>
    </subcellularLocation>
</comment>
<dbReference type="SUPFAM" id="SSF50249">
    <property type="entry name" value="Nucleic acid-binding proteins"/>
    <property type="match status" value="1"/>
</dbReference>
<dbReference type="GO" id="GO:0071034">
    <property type="term" value="P:CUT catabolic process"/>
    <property type="evidence" value="ECO:0007669"/>
    <property type="project" value="TreeGrafter"/>
</dbReference>
<keyword evidence="3" id="KW-0694">RNA-binding</keyword>
<dbReference type="PhylomeDB" id="A0A0G4HJ59"/>
<dbReference type="GO" id="GO:0071051">
    <property type="term" value="P:poly(A)-dependent snoRNA 3'-end processing"/>
    <property type="evidence" value="ECO:0007669"/>
    <property type="project" value="TreeGrafter"/>
</dbReference>
<dbReference type="GO" id="GO:0000467">
    <property type="term" value="P:exonucleolytic trimming to generate mature 3'-end of 5.8S rRNA from tricistronic rRNA transcript (SSU-rRNA, 5.8S rRNA, LSU-rRNA)"/>
    <property type="evidence" value="ECO:0007669"/>
    <property type="project" value="TreeGrafter"/>
</dbReference>
<evidence type="ECO:0000259" key="5">
    <source>
        <dbReference type="Pfam" id="PF15985"/>
    </source>
</evidence>
<dbReference type="VEuPathDB" id="CryptoDB:Cvel_28138"/>
<dbReference type="InterPro" id="IPR012340">
    <property type="entry name" value="NA-bd_OB-fold"/>
</dbReference>
<feature type="domain" description="K Homology" evidence="5">
    <location>
        <begin position="191"/>
        <end position="235"/>
    </location>
</feature>